<evidence type="ECO:0000313" key="2">
    <source>
        <dbReference type="Proteomes" id="UP001055811"/>
    </source>
</evidence>
<protein>
    <submittedName>
        <fullName evidence="1">Uncharacterized protein</fullName>
    </submittedName>
</protein>
<evidence type="ECO:0000313" key="1">
    <source>
        <dbReference type="EMBL" id="KAI3691220.1"/>
    </source>
</evidence>
<accession>A0ACB8Z0G8</accession>
<organism evidence="1 2">
    <name type="scientific">Cichorium intybus</name>
    <name type="common">Chicory</name>
    <dbReference type="NCBI Taxonomy" id="13427"/>
    <lineage>
        <taxon>Eukaryota</taxon>
        <taxon>Viridiplantae</taxon>
        <taxon>Streptophyta</taxon>
        <taxon>Embryophyta</taxon>
        <taxon>Tracheophyta</taxon>
        <taxon>Spermatophyta</taxon>
        <taxon>Magnoliopsida</taxon>
        <taxon>eudicotyledons</taxon>
        <taxon>Gunneridae</taxon>
        <taxon>Pentapetalae</taxon>
        <taxon>asterids</taxon>
        <taxon>campanulids</taxon>
        <taxon>Asterales</taxon>
        <taxon>Asteraceae</taxon>
        <taxon>Cichorioideae</taxon>
        <taxon>Cichorieae</taxon>
        <taxon>Cichoriinae</taxon>
        <taxon>Cichorium</taxon>
    </lineage>
</organism>
<gene>
    <name evidence="1" type="ORF">L2E82_49440</name>
</gene>
<sequence>MFGSTSHLYCADGLFSQEGSDYSRIFSSSPYISLISFIFLGFPLKTLKMTIHTNYALTVIWAFSKVVKSFTPISSRIFFKCNDCKHITDLLVDWNKVADRLSLQKQCNCGQELIVTEVVPKTVVFPSLAQIKVTGKFEVFHLKYDEEGVWITKFNDKDVIFKTDGSGYWEMSRVEYEEKKPQVVVQLNESDDELNDGEMNQVVEEVLPNVAQLRLEMHNLKPIQWFDYEENKVVWRLTYSKSGFSVPHLPHL</sequence>
<comment type="caution">
    <text evidence="1">The sequence shown here is derived from an EMBL/GenBank/DDBJ whole genome shotgun (WGS) entry which is preliminary data.</text>
</comment>
<keyword evidence="2" id="KW-1185">Reference proteome</keyword>
<reference evidence="2" key="1">
    <citation type="journal article" date="2022" name="Mol. Ecol. Resour.">
        <title>The genomes of chicory, endive, great burdock and yacon provide insights into Asteraceae palaeo-polyploidization history and plant inulin production.</title>
        <authorList>
            <person name="Fan W."/>
            <person name="Wang S."/>
            <person name="Wang H."/>
            <person name="Wang A."/>
            <person name="Jiang F."/>
            <person name="Liu H."/>
            <person name="Zhao H."/>
            <person name="Xu D."/>
            <person name="Zhang Y."/>
        </authorList>
    </citation>
    <scope>NUCLEOTIDE SEQUENCE [LARGE SCALE GENOMIC DNA]</scope>
    <source>
        <strain evidence="2">cv. Punajuju</strain>
    </source>
</reference>
<proteinExistence type="predicted"/>
<dbReference type="EMBL" id="CM042017">
    <property type="protein sequence ID" value="KAI3691220.1"/>
    <property type="molecule type" value="Genomic_DNA"/>
</dbReference>
<dbReference type="Proteomes" id="UP001055811">
    <property type="component" value="Linkage Group LG09"/>
</dbReference>
<name>A0ACB8Z0G8_CICIN</name>
<reference evidence="1 2" key="2">
    <citation type="journal article" date="2022" name="Mol. Ecol. Resour.">
        <title>The genomes of chicory, endive, great burdock and yacon provide insights into Asteraceae paleo-polyploidization history and plant inulin production.</title>
        <authorList>
            <person name="Fan W."/>
            <person name="Wang S."/>
            <person name="Wang H."/>
            <person name="Wang A."/>
            <person name="Jiang F."/>
            <person name="Liu H."/>
            <person name="Zhao H."/>
            <person name="Xu D."/>
            <person name="Zhang Y."/>
        </authorList>
    </citation>
    <scope>NUCLEOTIDE SEQUENCE [LARGE SCALE GENOMIC DNA]</scope>
    <source>
        <strain evidence="2">cv. Punajuju</strain>
        <tissue evidence="1">Leaves</tissue>
    </source>
</reference>